<name>A0ABM1W188_APLCA</name>
<evidence type="ECO:0000313" key="2">
    <source>
        <dbReference type="Proteomes" id="UP000694888"/>
    </source>
</evidence>
<evidence type="ECO:0000313" key="3">
    <source>
        <dbReference type="RefSeq" id="XP_035828431.1"/>
    </source>
</evidence>
<dbReference type="InterPro" id="IPR036056">
    <property type="entry name" value="Fibrinogen-like_C"/>
</dbReference>
<proteinExistence type="predicted"/>
<dbReference type="InterPro" id="IPR002181">
    <property type="entry name" value="Fibrinogen_a/b/g_C_dom"/>
</dbReference>
<dbReference type="PANTHER" id="PTHR19143">
    <property type="entry name" value="FIBRINOGEN/TENASCIN/ANGIOPOEITIN"/>
    <property type="match status" value="1"/>
</dbReference>
<evidence type="ECO:0000259" key="1">
    <source>
        <dbReference type="PROSITE" id="PS51406"/>
    </source>
</evidence>
<feature type="domain" description="Fibrinogen C-terminal" evidence="1">
    <location>
        <begin position="122"/>
        <end position="328"/>
    </location>
</feature>
<accession>A0ABM1W188</accession>
<dbReference type="InterPro" id="IPR014716">
    <property type="entry name" value="Fibrinogen_a/b/g_C_1"/>
</dbReference>
<dbReference type="InterPro" id="IPR050373">
    <property type="entry name" value="Fibrinogen_C-term_domain"/>
</dbReference>
<sequence length="368" mass="40513">MCHATASGSVTDRLFSRAALCDVTKKISTGCMVTPRPDRTMSSVHCVSLCAQDDQCLGASLNLSSAVCFHHRTCAYTQRTCTVPDHEFRFYLKLSWTSPCDHQGKFTASEGRCECVGGWVGARCERWPFSCDELLTHGYSNTSLWLTLDPYGDGSLLTQALCQVRGQSDVITYVFRNSGSATNLHNRSLTDYVTGYKMDVHDFWLGLDAISALSGSGRKLCLQVVLDDVTGKQHQQQWLYSLYDDFRMSGPSSGYTYAFRSFSSGMSGTLGVTPSMNLLDCLGHTAGIPFSTWDRDNDGNATANCAKEQGVGWWFPPSCHLPCNPLGPLAPRHNPPHPPTALALPGLDMADKMVARYFRRVEAYFVSS</sequence>
<dbReference type="Pfam" id="PF00147">
    <property type="entry name" value="Fibrinogen_C"/>
    <property type="match status" value="1"/>
</dbReference>
<gene>
    <name evidence="3" type="primary">LOC118478610</name>
</gene>
<dbReference type="PROSITE" id="PS51406">
    <property type="entry name" value="FIBRINOGEN_C_2"/>
    <property type="match status" value="1"/>
</dbReference>
<dbReference type="RefSeq" id="XP_035828431.1">
    <property type="nucleotide sequence ID" value="XM_035972538.1"/>
</dbReference>
<dbReference type="PROSITE" id="PS01186">
    <property type="entry name" value="EGF_2"/>
    <property type="match status" value="1"/>
</dbReference>
<dbReference type="SUPFAM" id="SSF56496">
    <property type="entry name" value="Fibrinogen C-terminal domain-like"/>
    <property type="match status" value="1"/>
</dbReference>
<dbReference type="SMART" id="SM00186">
    <property type="entry name" value="FBG"/>
    <property type="match status" value="1"/>
</dbReference>
<organism evidence="2 3">
    <name type="scientific">Aplysia californica</name>
    <name type="common">California sea hare</name>
    <dbReference type="NCBI Taxonomy" id="6500"/>
    <lineage>
        <taxon>Eukaryota</taxon>
        <taxon>Metazoa</taxon>
        <taxon>Spiralia</taxon>
        <taxon>Lophotrochozoa</taxon>
        <taxon>Mollusca</taxon>
        <taxon>Gastropoda</taxon>
        <taxon>Heterobranchia</taxon>
        <taxon>Euthyneura</taxon>
        <taxon>Tectipleura</taxon>
        <taxon>Aplysiida</taxon>
        <taxon>Aplysioidea</taxon>
        <taxon>Aplysiidae</taxon>
        <taxon>Aplysia</taxon>
    </lineage>
</organism>
<keyword evidence="2" id="KW-1185">Reference proteome</keyword>
<dbReference type="PROSITE" id="PS00022">
    <property type="entry name" value="EGF_1"/>
    <property type="match status" value="1"/>
</dbReference>
<reference evidence="3" key="1">
    <citation type="submission" date="2025-08" db="UniProtKB">
        <authorList>
            <consortium name="RefSeq"/>
        </authorList>
    </citation>
    <scope>IDENTIFICATION</scope>
</reference>
<dbReference type="Gene3D" id="3.90.215.10">
    <property type="entry name" value="Gamma Fibrinogen, chain A, domain 1"/>
    <property type="match status" value="1"/>
</dbReference>
<dbReference type="InterPro" id="IPR000742">
    <property type="entry name" value="EGF"/>
</dbReference>
<protein>
    <submittedName>
        <fullName evidence="3">Uncharacterized protein LOC118478610</fullName>
    </submittedName>
</protein>
<dbReference type="GeneID" id="118478610"/>
<dbReference type="Proteomes" id="UP000694888">
    <property type="component" value="Unplaced"/>
</dbReference>